<dbReference type="InterPro" id="IPR014782">
    <property type="entry name" value="Peptidase_M1_dom"/>
</dbReference>
<keyword evidence="1" id="KW-0472">Membrane</keyword>
<dbReference type="CDD" id="cd09601">
    <property type="entry name" value="M1_APN-Q_like"/>
    <property type="match status" value="1"/>
</dbReference>
<dbReference type="EMBL" id="SNRW01012266">
    <property type="protein sequence ID" value="KAA6374050.1"/>
    <property type="molecule type" value="Genomic_DNA"/>
</dbReference>
<dbReference type="GO" id="GO:0006508">
    <property type="term" value="P:proteolysis"/>
    <property type="evidence" value="ECO:0007669"/>
    <property type="project" value="InterPro"/>
</dbReference>
<dbReference type="GO" id="GO:0042277">
    <property type="term" value="F:peptide binding"/>
    <property type="evidence" value="ECO:0007669"/>
    <property type="project" value="TreeGrafter"/>
</dbReference>
<dbReference type="SUPFAM" id="SSF55486">
    <property type="entry name" value="Metalloproteases ('zincins'), catalytic domain"/>
    <property type="match status" value="1"/>
</dbReference>
<protein>
    <submittedName>
        <fullName evidence="4">Putative Arginine/alanine aminopeptidase</fullName>
    </submittedName>
</protein>
<dbReference type="Gene3D" id="3.30.2010.30">
    <property type="match status" value="1"/>
</dbReference>
<dbReference type="GO" id="GO:0008270">
    <property type="term" value="F:zinc ion binding"/>
    <property type="evidence" value="ECO:0007669"/>
    <property type="project" value="InterPro"/>
</dbReference>
<dbReference type="PANTHER" id="PTHR11533">
    <property type="entry name" value="PROTEASE M1 ZINC METALLOPROTEASE"/>
    <property type="match status" value="1"/>
</dbReference>
<dbReference type="AlphaFoldDB" id="A0A5J4UV60"/>
<keyword evidence="4" id="KW-0378">Hydrolase</keyword>
<dbReference type="GO" id="GO:0005615">
    <property type="term" value="C:extracellular space"/>
    <property type="evidence" value="ECO:0007669"/>
    <property type="project" value="TreeGrafter"/>
</dbReference>
<dbReference type="GO" id="GO:0016020">
    <property type="term" value="C:membrane"/>
    <property type="evidence" value="ECO:0007669"/>
    <property type="project" value="TreeGrafter"/>
</dbReference>
<dbReference type="Pfam" id="PF01433">
    <property type="entry name" value="Peptidase_M1"/>
    <property type="match status" value="1"/>
</dbReference>
<feature type="transmembrane region" description="Helical" evidence="1">
    <location>
        <begin position="288"/>
        <end position="304"/>
    </location>
</feature>
<proteinExistence type="predicted"/>
<name>A0A5J4UV60_9EUKA</name>
<dbReference type="OrthoDB" id="10031169at2759"/>
<gene>
    <name evidence="4" type="ORF">EZS28_030424</name>
</gene>
<comment type="caution">
    <text evidence="4">The sequence shown here is derived from an EMBL/GenBank/DDBJ whole genome shotgun (WGS) entry which is preliminary data.</text>
</comment>
<keyword evidence="4" id="KW-0645">Protease</keyword>
<evidence type="ECO:0000313" key="4">
    <source>
        <dbReference type="EMBL" id="KAA6374050.1"/>
    </source>
</evidence>
<dbReference type="InterPro" id="IPR034016">
    <property type="entry name" value="M1_APN-typ"/>
</dbReference>
<dbReference type="GO" id="GO:0005737">
    <property type="term" value="C:cytoplasm"/>
    <property type="evidence" value="ECO:0007669"/>
    <property type="project" value="TreeGrafter"/>
</dbReference>
<dbReference type="Gene3D" id="2.60.40.1730">
    <property type="entry name" value="tricorn interacting facor f3 domain"/>
    <property type="match status" value="1"/>
</dbReference>
<organism evidence="4 5">
    <name type="scientific">Streblomastix strix</name>
    <dbReference type="NCBI Taxonomy" id="222440"/>
    <lineage>
        <taxon>Eukaryota</taxon>
        <taxon>Metamonada</taxon>
        <taxon>Preaxostyla</taxon>
        <taxon>Oxymonadida</taxon>
        <taxon>Streblomastigidae</taxon>
        <taxon>Streblomastix</taxon>
    </lineage>
</organism>
<dbReference type="Pfam" id="PF17900">
    <property type="entry name" value="Peptidase_M1_N"/>
    <property type="match status" value="1"/>
</dbReference>
<dbReference type="InterPro" id="IPR042097">
    <property type="entry name" value="Aminopeptidase_N-like_N_sf"/>
</dbReference>
<feature type="domain" description="Aminopeptidase N-like N-terminal" evidence="3">
    <location>
        <begin position="14"/>
        <end position="212"/>
    </location>
</feature>
<feature type="domain" description="Peptidase M1 membrane alanine aminopeptidase" evidence="2">
    <location>
        <begin position="248"/>
        <end position="294"/>
    </location>
</feature>
<feature type="non-terminal residue" evidence="4">
    <location>
        <position position="305"/>
    </location>
</feature>
<keyword evidence="1" id="KW-0812">Transmembrane</keyword>
<dbReference type="SUPFAM" id="SSF63737">
    <property type="entry name" value="Leukotriene A4 hydrolase N-terminal domain"/>
    <property type="match status" value="1"/>
</dbReference>
<dbReference type="GO" id="GO:0070006">
    <property type="term" value="F:metalloaminopeptidase activity"/>
    <property type="evidence" value="ECO:0007669"/>
    <property type="project" value="TreeGrafter"/>
</dbReference>
<evidence type="ECO:0000259" key="3">
    <source>
        <dbReference type="Pfam" id="PF17900"/>
    </source>
</evidence>
<dbReference type="InterPro" id="IPR045357">
    <property type="entry name" value="Aminopeptidase_N-like_N"/>
</dbReference>
<dbReference type="Proteomes" id="UP000324800">
    <property type="component" value="Unassembled WGS sequence"/>
</dbReference>
<dbReference type="InterPro" id="IPR050344">
    <property type="entry name" value="Peptidase_M1_aminopeptidases"/>
</dbReference>
<dbReference type="InterPro" id="IPR001930">
    <property type="entry name" value="Peptidase_M1"/>
</dbReference>
<evidence type="ECO:0000256" key="1">
    <source>
        <dbReference type="SAM" id="Phobius"/>
    </source>
</evidence>
<dbReference type="PANTHER" id="PTHR11533:SF299">
    <property type="entry name" value="AMINOPEPTIDASE"/>
    <property type="match status" value="1"/>
</dbReference>
<accession>A0A5J4UV60</accession>
<keyword evidence="4" id="KW-0031">Aminopeptidase</keyword>
<reference evidence="4 5" key="1">
    <citation type="submission" date="2019-03" db="EMBL/GenBank/DDBJ databases">
        <title>Single cell metagenomics reveals metabolic interactions within the superorganism composed of flagellate Streblomastix strix and complex community of Bacteroidetes bacteria on its surface.</title>
        <authorList>
            <person name="Treitli S.C."/>
            <person name="Kolisko M."/>
            <person name="Husnik F."/>
            <person name="Keeling P."/>
            <person name="Hampl V."/>
        </authorList>
    </citation>
    <scope>NUCLEOTIDE SEQUENCE [LARGE SCALE GENOMIC DNA]</scope>
    <source>
        <strain evidence="4">ST1C</strain>
    </source>
</reference>
<dbReference type="PRINTS" id="PR00756">
    <property type="entry name" value="ALADIPTASE"/>
</dbReference>
<sequence length="305" mass="34597">MACHHEEISLETVVPISYDVTVDVRCLEKNNSQEEGLIGSVIYTFEAKQQIKFVQLNAKEITFGKLRLLDSERKEVLKEGTNQIVISFNIDQSVETFQFDTEILPGIYSLEIEYSGKFRDDLMGCYGCNYKKANGDIGRMCVTQFEAVWARTAFPCVDQPNAKAVFTVHIIHPPSLTAISNMPVSSVDTDYGEEHKWTKTNFNQSPIMSSYLVAWVVGQFEHIEGYCYDGKLPVRVYTLPGQVGQANFALETAVRAIEYLSEFTQVPIPLPKMDLVTIPDFQSGAMENWGLIILLFIFFFLFIFN</sequence>
<dbReference type="GO" id="GO:0043171">
    <property type="term" value="P:peptide catabolic process"/>
    <property type="evidence" value="ECO:0007669"/>
    <property type="project" value="TreeGrafter"/>
</dbReference>
<evidence type="ECO:0000259" key="2">
    <source>
        <dbReference type="Pfam" id="PF01433"/>
    </source>
</evidence>
<keyword evidence="1" id="KW-1133">Transmembrane helix</keyword>
<evidence type="ECO:0000313" key="5">
    <source>
        <dbReference type="Proteomes" id="UP000324800"/>
    </source>
</evidence>